<evidence type="ECO:0000256" key="8">
    <source>
        <dbReference type="ARBA" id="ARBA00023136"/>
    </source>
</evidence>
<dbReference type="PIRSF" id="PIRSF003161">
    <property type="entry name" value="FliG"/>
    <property type="match status" value="1"/>
</dbReference>
<evidence type="ECO:0000256" key="10">
    <source>
        <dbReference type="ARBA" id="ARBA00025598"/>
    </source>
</evidence>
<keyword evidence="15" id="KW-0282">Flagellum</keyword>
<evidence type="ECO:0000256" key="2">
    <source>
        <dbReference type="ARBA" id="ARBA00004515"/>
    </source>
</evidence>
<keyword evidence="15" id="KW-0969">Cilium</keyword>
<organism evidence="15 16">
    <name type="scientific">Rhodopseudomonas pseudopalustris</name>
    <dbReference type="NCBI Taxonomy" id="1513892"/>
    <lineage>
        <taxon>Bacteria</taxon>
        <taxon>Pseudomonadati</taxon>
        <taxon>Pseudomonadota</taxon>
        <taxon>Alphaproteobacteria</taxon>
        <taxon>Hyphomicrobiales</taxon>
        <taxon>Nitrobacteraceae</taxon>
        <taxon>Rhodopseudomonas</taxon>
    </lineage>
</organism>
<dbReference type="InterPro" id="IPR032779">
    <property type="entry name" value="FliG_M"/>
</dbReference>
<dbReference type="Pfam" id="PF01706">
    <property type="entry name" value="FliG_C"/>
    <property type="match status" value="1"/>
</dbReference>
<keyword evidence="7 11" id="KW-0283">Flagellar rotation</keyword>
<dbReference type="InterPro" id="IPR000090">
    <property type="entry name" value="Flg_Motor_Flig"/>
</dbReference>
<dbReference type="PANTHER" id="PTHR30534">
    <property type="entry name" value="FLAGELLAR MOTOR SWITCH PROTEIN FLIG"/>
    <property type="match status" value="1"/>
</dbReference>
<evidence type="ECO:0000256" key="1">
    <source>
        <dbReference type="ARBA" id="ARBA00004117"/>
    </source>
</evidence>
<dbReference type="GO" id="GO:0009425">
    <property type="term" value="C:bacterial-type flagellum basal body"/>
    <property type="evidence" value="ECO:0007669"/>
    <property type="project" value="UniProtKB-SubCell"/>
</dbReference>
<keyword evidence="16" id="KW-1185">Reference proteome</keyword>
<evidence type="ECO:0000256" key="3">
    <source>
        <dbReference type="ARBA" id="ARBA00010299"/>
    </source>
</evidence>
<accession>A0A1H8WPC7</accession>
<comment type="function">
    <text evidence="10 11">FliG is one of three proteins (FliG, FliN, FliM) that forms the rotor-mounted switch complex (C ring), located at the base of the basal body. This complex interacts with the CheY and CheZ chemotaxis proteins, in addition to contacting components of the motor that determine the direction of flagellar rotation.</text>
</comment>
<keyword evidence="5 11" id="KW-1003">Cell membrane</keyword>
<dbReference type="Pfam" id="PF14842">
    <property type="entry name" value="FliG_N"/>
    <property type="match status" value="1"/>
</dbReference>
<name>A0A1H8WPC7_9BRAD</name>
<dbReference type="EMBL" id="FODT01000013">
    <property type="protein sequence ID" value="SEP29495.1"/>
    <property type="molecule type" value="Genomic_DNA"/>
</dbReference>
<evidence type="ECO:0000256" key="9">
    <source>
        <dbReference type="ARBA" id="ARBA00023143"/>
    </source>
</evidence>
<feature type="domain" description="Flagellar motor switch protein FliG C-terminal" evidence="12">
    <location>
        <begin position="245"/>
        <end position="351"/>
    </location>
</feature>
<evidence type="ECO:0000256" key="6">
    <source>
        <dbReference type="ARBA" id="ARBA00022500"/>
    </source>
</evidence>
<dbReference type="GO" id="GO:0006935">
    <property type="term" value="P:chemotaxis"/>
    <property type="evidence" value="ECO:0007669"/>
    <property type="project" value="UniProtKB-KW"/>
</dbReference>
<keyword evidence="9 11" id="KW-0975">Bacterial flagellum</keyword>
<gene>
    <name evidence="15" type="ORF">SAMN05444123_11361</name>
</gene>
<dbReference type="SUPFAM" id="SSF48029">
    <property type="entry name" value="FliG"/>
    <property type="match status" value="2"/>
</dbReference>
<reference evidence="16" key="1">
    <citation type="submission" date="2016-10" db="EMBL/GenBank/DDBJ databases">
        <authorList>
            <person name="Varghese N."/>
            <person name="Submissions S."/>
        </authorList>
    </citation>
    <scope>NUCLEOTIDE SEQUENCE [LARGE SCALE GENOMIC DNA]</scope>
    <source>
        <strain evidence="16">DSM 123</strain>
    </source>
</reference>
<keyword evidence="6 11" id="KW-0145">Chemotaxis</keyword>
<evidence type="ECO:0000256" key="5">
    <source>
        <dbReference type="ARBA" id="ARBA00022475"/>
    </source>
</evidence>
<comment type="similarity">
    <text evidence="3 11">Belongs to the FliG family.</text>
</comment>
<dbReference type="PANTHER" id="PTHR30534:SF0">
    <property type="entry name" value="FLAGELLAR MOTOR SWITCH PROTEIN FLIG"/>
    <property type="match status" value="1"/>
</dbReference>
<keyword evidence="15" id="KW-0966">Cell projection</keyword>
<dbReference type="RefSeq" id="WP_092686021.1">
    <property type="nucleotide sequence ID" value="NZ_FODT01000013.1"/>
</dbReference>
<dbReference type="Pfam" id="PF14841">
    <property type="entry name" value="FliG_M"/>
    <property type="match status" value="1"/>
</dbReference>
<dbReference type="OrthoDB" id="9780302at2"/>
<dbReference type="InterPro" id="IPR011002">
    <property type="entry name" value="FliG_a-hlx"/>
</dbReference>
<proteinExistence type="inferred from homology"/>
<dbReference type="GO" id="GO:0071973">
    <property type="term" value="P:bacterial-type flagellum-dependent cell motility"/>
    <property type="evidence" value="ECO:0007669"/>
    <property type="project" value="InterPro"/>
</dbReference>
<evidence type="ECO:0000259" key="14">
    <source>
        <dbReference type="Pfam" id="PF14842"/>
    </source>
</evidence>
<evidence type="ECO:0000256" key="4">
    <source>
        <dbReference type="ARBA" id="ARBA00021870"/>
    </source>
</evidence>
<feature type="domain" description="Flagellar motor switch protein FliG middle" evidence="13">
    <location>
        <begin position="144"/>
        <end position="217"/>
    </location>
</feature>
<dbReference type="InterPro" id="IPR028263">
    <property type="entry name" value="FliG_N"/>
</dbReference>
<dbReference type="AlphaFoldDB" id="A0A1H8WPC7"/>
<dbReference type="Gene3D" id="1.10.220.30">
    <property type="match status" value="3"/>
</dbReference>
<evidence type="ECO:0000313" key="16">
    <source>
        <dbReference type="Proteomes" id="UP000199615"/>
    </source>
</evidence>
<dbReference type="Proteomes" id="UP000199615">
    <property type="component" value="Unassembled WGS sequence"/>
</dbReference>
<keyword evidence="8 11" id="KW-0472">Membrane</keyword>
<evidence type="ECO:0000313" key="15">
    <source>
        <dbReference type="EMBL" id="SEP29495.1"/>
    </source>
</evidence>
<evidence type="ECO:0000256" key="7">
    <source>
        <dbReference type="ARBA" id="ARBA00022779"/>
    </source>
</evidence>
<dbReference type="FunFam" id="1.10.220.30:FF:000001">
    <property type="entry name" value="Flagellar motor switch protein FliG"/>
    <property type="match status" value="1"/>
</dbReference>
<dbReference type="NCBIfam" id="TIGR00207">
    <property type="entry name" value="fliG"/>
    <property type="match status" value="1"/>
</dbReference>
<evidence type="ECO:0000259" key="12">
    <source>
        <dbReference type="Pfam" id="PF01706"/>
    </source>
</evidence>
<sequence length="362" mass="40255">MAAPPATTTGTEDFASVVASLAERQNGRPASKPISGPKRAAILMLALGEQYGGKIWSLLDDEEVRELSSVMSTLGTIEPETVEDLLLEFVSRMSASGALMGNYDATERLLQKYLPADRVTGIMEEIRGPAGRNMWEKLSNVQEEVLANYLKNEYPQTTAVVLPKLKPEHAAKVLAILPEDMALDVINRMLRMESVQKEVVESLERTLRSEFMSNLSQTRRRDAHEVMAEIFNNFDRQTETRFITSLEDDNREAAERIKALMFTFDDLVKLDAGSAQTLMRNIDRDKLAIALKSANEDVRGFFLGNMSSRAGKMLLDDMGALGPVRLRDVDEAQALLVNLAKDLAAKGEIVLTKNRADDELVY</sequence>
<keyword evidence="11" id="KW-0997">Cell inner membrane</keyword>
<dbReference type="InterPro" id="IPR023087">
    <property type="entry name" value="Flg_Motor_Flig_C"/>
</dbReference>
<feature type="domain" description="Flagellar motor switch protein FliG N-terminal" evidence="14">
    <location>
        <begin position="34"/>
        <end position="135"/>
    </location>
</feature>
<dbReference type="GO" id="GO:0005886">
    <property type="term" value="C:plasma membrane"/>
    <property type="evidence" value="ECO:0007669"/>
    <property type="project" value="UniProtKB-SubCell"/>
</dbReference>
<protein>
    <recommendedName>
        <fullName evidence="4 11">Flagellar motor switch protein FliG</fullName>
    </recommendedName>
</protein>
<comment type="subcellular location">
    <subcellularLocation>
        <location evidence="1 11">Bacterial flagellum basal body</location>
    </subcellularLocation>
    <subcellularLocation>
        <location evidence="2 11">Cell inner membrane</location>
        <topology evidence="2 11">Peripheral membrane protein</topology>
        <orientation evidence="2 11">Cytoplasmic side</orientation>
    </subcellularLocation>
</comment>
<evidence type="ECO:0000259" key="13">
    <source>
        <dbReference type="Pfam" id="PF14841"/>
    </source>
</evidence>
<dbReference type="PRINTS" id="PR00954">
    <property type="entry name" value="FLGMOTORFLIG"/>
</dbReference>
<dbReference type="GO" id="GO:0003774">
    <property type="term" value="F:cytoskeletal motor activity"/>
    <property type="evidence" value="ECO:0007669"/>
    <property type="project" value="InterPro"/>
</dbReference>
<evidence type="ECO:0000256" key="11">
    <source>
        <dbReference type="PIRNR" id="PIRNR003161"/>
    </source>
</evidence>